<dbReference type="AlphaFoldDB" id="A0AAV7IK96"/>
<protein>
    <submittedName>
        <fullName evidence="2">Uncharacterized protein</fullName>
    </submittedName>
</protein>
<name>A0AAV7IK96_COTGL</name>
<gene>
    <name evidence="2" type="ORF">KQX54_010989</name>
</gene>
<reference evidence="2 3" key="1">
    <citation type="journal article" date="2021" name="J. Hered.">
        <title>A chromosome-level genome assembly of the parasitoid wasp, Cotesia glomerata (Hymenoptera: Braconidae).</title>
        <authorList>
            <person name="Pinto B.J."/>
            <person name="Weis J.J."/>
            <person name="Gamble T."/>
            <person name="Ode P.J."/>
            <person name="Paul R."/>
            <person name="Zaspel J.M."/>
        </authorList>
    </citation>
    <scope>NUCLEOTIDE SEQUENCE [LARGE SCALE GENOMIC DNA]</scope>
    <source>
        <strain evidence="2">CgM1</strain>
    </source>
</reference>
<keyword evidence="3" id="KW-1185">Reference proteome</keyword>
<keyword evidence="1" id="KW-0812">Transmembrane</keyword>
<sequence length="209" mass="23331">MPLNFSLRHAYLEAETDIRSLPMAPNIYIITPIQHEQECAGRSLATLLVSWVAVAMLGAILLRWEHMWIALTVLTLLFLMMCAYAIKMKRQVRPDQRDGGCIIQENINGAAVDNPEIRTRQIQTVSGSVDDFTEIIQPPSYQTFWINDLPPSYSAVVGEQAPPVGPRLTLPSDTYATITSNPPPYCAVLRLETDSDNGMSSQNLNHSKF</sequence>
<keyword evidence="1" id="KW-1133">Transmembrane helix</keyword>
<evidence type="ECO:0000313" key="2">
    <source>
        <dbReference type="EMBL" id="KAH0554493.1"/>
    </source>
</evidence>
<evidence type="ECO:0000313" key="3">
    <source>
        <dbReference type="Proteomes" id="UP000826195"/>
    </source>
</evidence>
<dbReference type="EMBL" id="JAHXZJ010001119">
    <property type="protein sequence ID" value="KAH0554493.1"/>
    <property type="molecule type" value="Genomic_DNA"/>
</dbReference>
<feature type="transmembrane region" description="Helical" evidence="1">
    <location>
        <begin position="68"/>
        <end position="86"/>
    </location>
</feature>
<proteinExistence type="predicted"/>
<feature type="transmembrane region" description="Helical" evidence="1">
    <location>
        <begin position="44"/>
        <end position="62"/>
    </location>
</feature>
<comment type="caution">
    <text evidence="2">The sequence shown here is derived from an EMBL/GenBank/DDBJ whole genome shotgun (WGS) entry which is preliminary data.</text>
</comment>
<accession>A0AAV7IK96</accession>
<evidence type="ECO:0000256" key="1">
    <source>
        <dbReference type="SAM" id="Phobius"/>
    </source>
</evidence>
<organism evidence="2 3">
    <name type="scientific">Cotesia glomerata</name>
    <name type="common">Lepidopteran parasitic wasp</name>
    <name type="synonym">Apanteles glomeratus</name>
    <dbReference type="NCBI Taxonomy" id="32391"/>
    <lineage>
        <taxon>Eukaryota</taxon>
        <taxon>Metazoa</taxon>
        <taxon>Ecdysozoa</taxon>
        <taxon>Arthropoda</taxon>
        <taxon>Hexapoda</taxon>
        <taxon>Insecta</taxon>
        <taxon>Pterygota</taxon>
        <taxon>Neoptera</taxon>
        <taxon>Endopterygota</taxon>
        <taxon>Hymenoptera</taxon>
        <taxon>Apocrita</taxon>
        <taxon>Ichneumonoidea</taxon>
        <taxon>Braconidae</taxon>
        <taxon>Microgastrinae</taxon>
        <taxon>Cotesia</taxon>
    </lineage>
</organism>
<keyword evidence="1" id="KW-0472">Membrane</keyword>
<dbReference type="Proteomes" id="UP000826195">
    <property type="component" value="Unassembled WGS sequence"/>
</dbReference>